<gene>
    <name evidence="4" type="ORF">SAMN04488067_104165</name>
</gene>
<keyword evidence="2" id="KW-1133">Transmembrane helix</keyword>
<dbReference type="InterPro" id="IPR013099">
    <property type="entry name" value="K_chnl_dom"/>
</dbReference>
<name>A0A1G7L0Q5_9EURY</name>
<dbReference type="Proteomes" id="UP000324020">
    <property type="component" value="Unassembled WGS sequence"/>
</dbReference>
<keyword evidence="2" id="KW-0472">Membrane</keyword>
<feature type="region of interest" description="Disordered" evidence="1">
    <location>
        <begin position="272"/>
        <end position="303"/>
    </location>
</feature>
<protein>
    <submittedName>
        <fullName evidence="4">Ion channel</fullName>
    </submittedName>
</protein>
<evidence type="ECO:0000313" key="4">
    <source>
        <dbReference type="EMBL" id="SDF42904.1"/>
    </source>
</evidence>
<evidence type="ECO:0000256" key="2">
    <source>
        <dbReference type="SAM" id="Phobius"/>
    </source>
</evidence>
<sequence>MNPIYLVVGVACLLSAVIDMLWTTLWVDGRAGPLTSRLMSGTWKLFRRAFGERPRVLSLSGPVLLVFGLATWIGLLWGGWTFLFAGGEESLLDTRNAGPISWAERFYFVGYSIFTMGNGDFTPNGAIWQVATAFTTASGMFFVTLSVTYVLNVLSAVTQKRSLASSVHGLGERSTDILEASWDGDSFEGLDVPLNLIATQLDTLTANHKAYPILHYFFTPETSQAPATNVAVLDETLTLLRFGVDPECRPSEPAVTQARSSVRTYLDTLEDGFVGPASQPPPAPDLEPLRDGGIPTVSDGEFSDSIAEVDERRRFLLGLVESDARRWPDTGGR</sequence>
<dbReference type="Pfam" id="PF07885">
    <property type="entry name" value="Ion_trans_2"/>
    <property type="match status" value="1"/>
</dbReference>
<feature type="transmembrane region" description="Helical" evidence="2">
    <location>
        <begin position="126"/>
        <end position="151"/>
    </location>
</feature>
<feature type="transmembrane region" description="Helical" evidence="2">
    <location>
        <begin position="6"/>
        <end position="27"/>
    </location>
</feature>
<evidence type="ECO:0000313" key="5">
    <source>
        <dbReference type="Proteomes" id="UP000324020"/>
    </source>
</evidence>
<reference evidence="4 5" key="1">
    <citation type="submission" date="2016-10" db="EMBL/GenBank/DDBJ databases">
        <authorList>
            <person name="Varghese N."/>
            <person name="Submissions S."/>
        </authorList>
    </citation>
    <scope>NUCLEOTIDE SEQUENCE [LARGE SCALE GENOMIC DNA]</scope>
    <source>
        <strain evidence="4 5">CGMCC 1.3527</strain>
    </source>
</reference>
<accession>A0A1G7L0Q5</accession>
<dbReference type="Gene3D" id="1.10.287.70">
    <property type="match status" value="1"/>
</dbReference>
<dbReference type="SUPFAM" id="SSF81324">
    <property type="entry name" value="Voltage-gated potassium channels"/>
    <property type="match status" value="1"/>
</dbReference>
<dbReference type="OrthoDB" id="263876at2157"/>
<dbReference type="EMBL" id="FNBO01000004">
    <property type="protein sequence ID" value="SDF42904.1"/>
    <property type="molecule type" value="Genomic_DNA"/>
</dbReference>
<keyword evidence="2" id="KW-0812">Transmembrane</keyword>
<dbReference type="AlphaFoldDB" id="A0A1G7L0Q5"/>
<keyword evidence="5" id="KW-1185">Reference proteome</keyword>
<dbReference type="RefSeq" id="WP_149798262.1">
    <property type="nucleotide sequence ID" value="NZ_FNBO01000004.1"/>
</dbReference>
<feature type="domain" description="Potassium channel" evidence="3">
    <location>
        <begin position="75"/>
        <end position="155"/>
    </location>
</feature>
<evidence type="ECO:0000259" key="3">
    <source>
        <dbReference type="Pfam" id="PF07885"/>
    </source>
</evidence>
<proteinExistence type="predicted"/>
<feature type="transmembrane region" description="Helical" evidence="2">
    <location>
        <begin position="56"/>
        <end position="80"/>
    </location>
</feature>
<organism evidence="4 5">
    <name type="scientific">Halorubrum xinjiangense</name>
    <dbReference type="NCBI Taxonomy" id="261291"/>
    <lineage>
        <taxon>Archaea</taxon>
        <taxon>Methanobacteriati</taxon>
        <taxon>Methanobacteriota</taxon>
        <taxon>Stenosarchaea group</taxon>
        <taxon>Halobacteria</taxon>
        <taxon>Halobacteriales</taxon>
        <taxon>Haloferacaceae</taxon>
        <taxon>Halorubrum</taxon>
    </lineage>
</organism>
<evidence type="ECO:0000256" key="1">
    <source>
        <dbReference type="SAM" id="MobiDB-lite"/>
    </source>
</evidence>